<feature type="compositionally biased region" description="Polar residues" evidence="1">
    <location>
        <begin position="687"/>
        <end position="697"/>
    </location>
</feature>
<feature type="compositionally biased region" description="Polar residues" evidence="1">
    <location>
        <begin position="769"/>
        <end position="787"/>
    </location>
</feature>
<feature type="compositionally biased region" description="Polar residues" evidence="1">
    <location>
        <begin position="1673"/>
        <end position="1683"/>
    </location>
</feature>
<feature type="region of interest" description="Disordered" evidence="1">
    <location>
        <begin position="1673"/>
        <end position="1708"/>
    </location>
</feature>
<dbReference type="RefSeq" id="XP_067082448.1">
    <property type="nucleotide sequence ID" value="XM_067226347.1"/>
</dbReference>
<feature type="compositionally biased region" description="Low complexity" evidence="1">
    <location>
        <begin position="1050"/>
        <end position="1061"/>
    </location>
</feature>
<evidence type="ECO:0000313" key="2">
    <source>
        <dbReference type="EMBL" id="SCU71861.1"/>
    </source>
</evidence>
<accession>A0A1G4IHF7</accession>
<organism evidence="2 3">
    <name type="scientific">Trypanosoma equiperdum</name>
    <dbReference type="NCBI Taxonomy" id="5694"/>
    <lineage>
        <taxon>Eukaryota</taxon>
        <taxon>Discoba</taxon>
        <taxon>Euglenozoa</taxon>
        <taxon>Kinetoplastea</taxon>
        <taxon>Metakinetoplastina</taxon>
        <taxon>Trypanosomatida</taxon>
        <taxon>Trypanosomatidae</taxon>
        <taxon>Trypanosoma</taxon>
    </lineage>
</organism>
<feature type="region of interest" description="Disordered" evidence="1">
    <location>
        <begin position="601"/>
        <end position="625"/>
    </location>
</feature>
<dbReference type="EMBL" id="CZPT02001745">
    <property type="protein sequence ID" value="SCU71861.1"/>
    <property type="molecule type" value="Genomic_DNA"/>
</dbReference>
<evidence type="ECO:0000313" key="3">
    <source>
        <dbReference type="Proteomes" id="UP000195570"/>
    </source>
</evidence>
<comment type="caution">
    <text evidence="2">The sequence shown here is derived from an EMBL/GenBank/DDBJ whole genome shotgun (WGS) entry which is preliminary data.</text>
</comment>
<feature type="region of interest" description="Disordered" evidence="1">
    <location>
        <begin position="757"/>
        <end position="787"/>
    </location>
</feature>
<name>A0A1G4IHF7_TRYEQ</name>
<dbReference type="GeneID" id="92377383"/>
<reference evidence="2" key="1">
    <citation type="submission" date="2016-09" db="EMBL/GenBank/DDBJ databases">
        <authorList>
            <person name="Hebert L."/>
            <person name="Moumen B."/>
        </authorList>
    </citation>
    <scope>NUCLEOTIDE SEQUENCE [LARGE SCALE GENOMIC DNA]</scope>
    <source>
        <strain evidence="2">OVI</strain>
    </source>
</reference>
<dbReference type="Proteomes" id="UP000195570">
    <property type="component" value="Unassembled WGS sequence"/>
</dbReference>
<dbReference type="VEuPathDB" id="TriTrypDB:TEOVI_000344300"/>
<evidence type="ECO:0000256" key="1">
    <source>
        <dbReference type="SAM" id="MobiDB-lite"/>
    </source>
</evidence>
<proteinExistence type="predicted"/>
<dbReference type="CDD" id="cd22265">
    <property type="entry name" value="UDM1_RNF168"/>
    <property type="match status" value="1"/>
</dbReference>
<protein>
    <submittedName>
        <fullName evidence="2">Uncharacterized protein</fullName>
    </submittedName>
</protein>
<feature type="region of interest" description="Disordered" evidence="1">
    <location>
        <begin position="687"/>
        <end position="711"/>
    </location>
</feature>
<feature type="region of interest" description="Disordered" evidence="1">
    <location>
        <begin position="1043"/>
        <end position="1064"/>
    </location>
</feature>
<gene>
    <name evidence="2" type="ORF">TEOVI_000344300</name>
</gene>
<keyword evidence="3" id="KW-1185">Reference proteome</keyword>
<sequence length="1751" mass="194709">MPPKLRQHFHQKAAAAAAAAEVESGIAGVEETLRRLGLVGGADKAGRNSTRAKDSEEYLASIRKAKEEAARLLRERECRQYAVEEQKREDEVTLSGNDREKALQSVIEEARFILEEEKRKAMESVTRQLGKSDERVIRAKELRAALAVRDREVMLMEGVHSPAVCGESKDSMVVPDVKERRRALKAAAAREYCNIIANGIVELAIRVFDNMYTPIVYNNIPLRRFPQDLGVTKWRAWVEELIFSKTGAKPLSDLLATTSLRELRNTNYRAVKNLVGAAESANDVSQSVEFDCRETVDGRDATETFDGNAFDAETVMRKVTELQCRHRSGLIAKSVQEATLLLRCEEEKELEAQLDDIRRTHEGDAAEETVPGWTHKLPPVGCFLFGDELSGLKQMAEALYSDVPLEATVLSGKQRTSNSQLADVTRNTFDWDTTSGDCMAHRVILASQLIRGHQMHSGQGGSGSASTSGAKVYKGAGASSTGTSRLKDVKQAEDFVESKQYIDALCEALVKELVAVYQYNIMLVLRPSADASEGVTEAPPMMRLLFLVGFPDTEVFLRTLHQRLHLALEVLEHEVTRMLREEECGDECGSVTLLASKHPMRQTLSTTASSTRKKGSRLCLSPSTRRCGNSRSSVIEAEETPPPRLRVFPPLCLVGVFLQYDIPSRYRRMRHARNRSTLTMSEILSQTPSPLLSQPFSGPTPPQHGEEDTGDSFAEWPVWRLRMELIQQDRKMRQSWKTWCARVSKAGLSHISEGERTPHVEKVKRRGRSSVTHGKSNENVSSNISQTPIPPGLAVPKVLFFERRENLPENTEHGDLVLYLILNLKYELRPIANVLANKSLIPGQLASPLKLSDYRLPLTVLAQLVEVHDRFHARWNDLMALTPQVVQDSVLTGSSTRVQSRCATDEGNDGEGPPRWETAIALEAEMHRVFHVILSDLLDFLTDEVFPPSLWGGRTDSIPPVTPTNVSSGDRLSRTLHFMTLDDNYGVSREALYGLMSEGLTKLDTVSALLLRQVLEVALADVGEALSGLCAWAHSHMLSAPRIPAEKGNTTPSPGSPTFSPVRNHSLPSNFSTYDFVKRDFLRAAPRIEFDEILHAVQQLDGRAEAVENFQYFMWAYSSRVHETALSCLLDSIDGISKRLSVEVSNSWDVTAPRVIRQLLSELFAVPPLEGNDGFEGGAAEERRCDTVYTPTQNNVLPVDSPSPPSPPAISVSVGRLVAAIALLRRCCMTSAMCAARWVDDMYAASLRIPPNGRFPSACRPSDVAGIFLPPVAAQEEIASRSSLAVQLMEQLVPTFSIDSVKDRNCWEETGVELVLQNFSMYQKGTVNEDEFTHCVLQAQLNCIWKLLPEGLHTIARDIGFTLPFAPKDCSGESAHIKGVSDSMFSWMRLRHCKGVAETPVLTGEDCARIFRNAVRCQKYVLLQMEYSSRARRTTLSSTVTQSGMMARWCKRPVLHLQQFLVDLLFRQPYPSGASSADYTKECSLVNEPSTKELREMVQSFPPELREQGPDQVDGTASITMEAWHRIKWWHFSTNASKASWEDFLKCYLFRVLTVSFELKNGVLCSRLLPRLPDLLSAIARTRGAQATVERYYHALVALDAARTKKLRHSQLVETPLLAEAGQNHAYTLASIKGSLLALSPLSVFDLTLSVKEALYFFRPAFDSCAPGWSAATQGNAESTSPYRSVRGRYSLGGEGNSKISEDEESSGEYTISLEEDLILLLEIEGRTALSLPLLSSSHWGRHVLPRLTVI</sequence>